<dbReference type="AlphaFoldDB" id="A0AAV0L6C4"/>
<evidence type="ECO:0000256" key="3">
    <source>
        <dbReference type="ARBA" id="ARBA00022490"/>
    </source>
</evidence>
<dbReference type="InterPro" id="IPR007650">
    <property type="entry name" value="Zf-FLZ_dom"/>
</dbReference>
<evidence type="ECO:0000256" key="7">
    <source>
        <dbReference type="SAM" id="MobiDB-lite"/>
    </source>
</evidence>
<keyword evidence="5" id="KW-0862">Zinc</keyword>
<dbReference type="PANTHER" id="PTHR33059">
    <property type="entry name" value="FCS-LIKE ZINC FINGER 5"/>
    <property type="match status" value="1"/>
</dbReference>
<dbReference type="GO" id="GO:0005737">
    <property type="term" value="C:cytoplasm"/>
    <property type="evidence" value="ECO:0007669"/>
    <property type="project" value="UniProtKB-SubCell"/>
</dbReference>
<evidence type="ECO:0000256" key="5">
    <source>
        <dbReference type="ARBA" id="ARBA00022771"/>
    </source>
</evidence>
<name>A0AAV0L6C4_9ROSI</name>
<evidence type="ECO:0000313" key="9">
    <source>
        <dbReference type="EMBL" id="CAI0429165.1"/>
    </source>
</evidence>
<dbReference type="EMBL" id="CAMGYJ010000006">
    <property type="protein sequence ID" value="CAI0429165.1"/>
    <property type="molecule type" value="Genomic_DNA"/>
</dbReference>
<protein>
    <recommendedName>
        <fullName evidence="8">FLZ-type domain-containing protein</fullName>
    </recommendedName>
</protein>
<dbReference type="PANTHER" id="PTHR33059:SF76">
    <property type="entry name" value="FCS-LIKE ZINC FINGER 7"/>
    <property type="match status" value="1"/>
</dbReference>
<feature type="region of interest" description="Disordered" evidence="7">
    <location>
        <begin position="157"/>
        <end position="179"/>
    </location>
</feature>
<feature type="domain" description="FLZ-type" evidence="8">
    <location>
        <begin position="94"/>
        <end position="138"/>
    </location>
</feature>
<evidence type="ECO:0000256" key="4">
    <source>
        <dbReference type="ARBA" id="ARBA00022723"/>
    </source>
</evidence>
<gene>
    <name evidence="9" type="ORF">LITE_LOCUS22007</name>
</gene>
<feature type="compositionally biased region" description="Low complexity" evidence="7">
    <location>
        <begin position="169"/>
        <end position="179"/>
    </location>
</feature>
<comment type="caution">
    <text evidence="9">The sequence shown here is derived from an EMBL/GenBank/DDBJ whole genome shotgun (WGS) entry which is preliminary data.</text>
</comment>
<evidence type="ECO:0000259" key="8">
    <source>
        <dbReference type="PROSITE" id="PS51795"/>
    </source>
</evidence>
<evidence type="ECO:0000256" key="6">
    <source>
        <dbReference type="PROSITE-ProRule" id="PRU01131"/>
    </source>
</evidence>
<keyword evidence="10" id="KW-1185">Reference proteome</keyword>
<evidence type="ECO:0000256" key="2">
    <source>
        <dbReference type="ARBA" id="ARBA00009374"/>
    </source>
</evidence>
<feature type="compositionally biased region" description="Polar residues" evidence="7">
    <location>
        <begin position="35"/>
        <end position="49"/>
    </location>
</feature>
<comment type="similarity">
    <text evidence="2">Belongs to the FLZ family.</text>
</comment>
<evidence type="ECO:0000256" key="1">
    <source>
        <dbReference type="ARBA" id="ARBA00004496"/>
    </source>
</evidence>
<accession>A0AAV0L6C4</accession>
<keyword evidence="3" id="KW-0963">Cytoplasm</keyword>
<proteinExistence type="inferred from homology"/>
<feature type="zinc finger region" description="FLZ-type" evidence="6">
    <location>
        <begin position="94"/>
        <end position="138"/>
    </location>
</feature>
<keyword evidence="4" id="KW-0479">Metal-binding</keyword>
<comment type="subcellular location">
    <subcellularLocation>
        <location evidence="1">Cytoplasm</location>
    </subcellularLocation>
</comment>
<organism evidence="9 10">
    <name type="scientific">Linum tenue</name>
    <dbReference type="NCBI Taxonomy" id="586396"/>
    <lineage>
        <taxon>Eukaryota</taxon>
        <taxon>Viridiplantae</taxon>
        <taxon>Streptophyta</taxon>
        <taxon>Embryophyta</taxon>
        <taxon>Tracheophyta</taxon>
        <taxon>Spermatophyta</taxon>
        <taxon>Magnoliopsida</taxon>
        <taxon>eudicotyledons</taxon>
        <taxon>Gunneridae</taxon>
        <taxon>Pentapetalae</taxon>
        <taxon>rosids</taxon>
        <taxon>fabids</taxon>
        <taxon>Malpighiales</taxon>
        <taxon>Linaceae</taxon>
        <taxon>Linum</taxon>
    </lineage>
</organism>
<dbReference type="Pfam" id="PF04570">
    <property type="entry name" value="zf-FLZ"/>
    <property type="match status" value="1"/>
</dbReference>
<sequence>MMQLGKRPRPAMAMRRTTSMTGITVDVLDPPHPQPSSDSLTNGGSHNINNKTVDLTVDNHYLASMVSPRNSLMNHHNNPHHHHLRSVSLESTAHFLRTCGLCQRRLAPSNDIYMYRGDTGFCSLECREEQMKKDARKEKYQQRSKLSAVTNSSGINRDDIITIGGGHHPTSSPVPTSTS</sequence>
<dbReference type="PROSITE" id="PS51795">
    <property type="entry name" value="ZF_FLZ"/>
    <property type="match status" value="1"/>
</dbReference>
<keyword evidence="5" id="KW-0863">Zinc-finger</keyword>
<dbReference type="Proteomes" id="UP001154282">
    <property type="component" value="Unassembled WGS sequence"/>
</dbReference>
<feature type="region of interest" description="Disordered" evidence="7">
    <location>
        <begin position="24"/>
        <end position="49"/>
    </location>
</feature>
<evidence type="ECO:0000313" key="10">
    <source>
        <dbReference type="Proteomes" id="UP001154282"/>
    </source>
</evidence>
<reference evidence="9" key="1">
    <citation type="submission" date="2022-08" db="EMBL/GenBank/DDBJ databases">
        <authorList>
            <person name="Gutierrez-Valencia J."/>
        </authorList>
    </citation>
    <scope>NUCLEOTIDE SEQUENCE</scope>
</reference>
<dbReference type="GO" id="GO:0008270">
    <property type="term" value="F:zinc ion binding"/>
    <property type="evidence" value="ECO:0007669"/>
    <property type="project" value="UniProtKB-KW"/>
</dbReference>